<keyword evidence="4 6" id="KW-1133">Transmembrane helix</keyword>
<evidence type="ECO:0000313" key="9">
    <source>
        <dbReference type="Proteomes" id="UP001050691"/>
    </source>
</evidence>
<keyword evidence="9" id="KW-1185">Reference proteome</keyword>
<dbReference type="PROSITE" id="PS50850">
    <property type="entry name" value="MFS"/>
    <property type="match status" value="1"/>
</dbReference>
<dbReference type="GO" id="GO:0016020">
    <property type="term" value="C:membrane"/>
    <property type="evidence" value="ECO:0007669"/>
    <property type="project" value="UniProtKB-SubCell"/>
</dbReference>
<dbReference type="PANTHER" id="PTHR48022:SF81">
    <property type="entry name" value="MAJOR FACILITATOR SUPERFAMILY (MFS) PROFILE DOMAIN-CONTAINING PROTEIN"/>
    <property type="match status" value="1"/>
</dbReference>
<dbReference type="EMBL" id="BPWL01000010">
    <property type="protein sequence ID" value="GJJ14789.1"/>
    <property type="molecule type" value="Genomic_DNA"/>
</dbReference>
<feature type="transmembrane region" description="Helical" evidence="6">
    <location>
        <begin position="207"/>
        <end position="226"/>
    </location>
</feature>
<keyword evidence="5 6" id="KW-0472">Membrane</keyword>
<dbReference type="PROSITE" id="PS00216">
    <property type="entry name" value="SUGAR_TRANSPORT_1"/>
    <property type="match status" value="1"/>
</dbReference>
<dbReference type="InterPro" id="IPR036259">
    <property type="entry name" value="MFS_trans_sf"/>
</dbReference>
<dbReference type="Proteomes" id="UP001050691">
    <property type="component" value="Unassembled WGS sequence"/>
</dbReference>
<dbReference type="SUPFAM" id="SSF103473">
    <property type="entry name" value="MFS general substrate transporter"/>
    <property type="match status" value="1"/>
</dbReference>
<comment type="similarity">
    <text evidence="2">Belongs to the major facilitator superfamily. Sugar transporter (TC 2.A.1.1) family.</text>
</comment>
<accession>A0AAV5AJH9</accession>
<evidence type="ECO:0000259" key="7">
    <source>
        <dbReference type="PROSITE" id="PS50850"/>
    </source>
</evidence>
<comment type="subcellular location">
    <subcellularLocation>
        <location evidence="1">Membrane</location>
        <topology evidence="1">Multi-pass membrane protein</topology>
    </subcellularLocation>
</comment>
<dbReference type="InterPro" id="IPR005828">
    <property type="entry name" value="MFS_sugar_transport-like"/>
</dbReference>
<keyword evidence="3 6" id="KW-0812">Transmembrane</keyword>
<reference evidence="8" key="1">
    <citation type="submission" date="2021-10" db="EMBL/GenBank/DDBJ databases">
        <title>De novo Genome Assembly of Clathrus columnatus (Basidiomycota, Fungi) Using Illumina and Nanopore Sequence Data.</title>
        <authorList>
            <person name="Ogiso-Tanaka E."/>
            <person name="Itagaki H."/>
            <person name="Hosoya T."/>
            <person name="Hosaka K."/>
        </authorList>
    </citation>
    <scope>NUCLEOTIDE SEQUENCE</scope>
    <source>
        <strain evidence="8">MO-923</strain>
    </source>
</reference>
<dbReference type="InterPro" id="IPR050360">
    <property type="entry name" value="MFS_Sugar_Transporters"/>
</dbReference>
<gene>
    <name evidence="8" type="ORF">Clacol_009057</name>
</gene>
<dbReference type="InterPro" id="IPR005829">
    <property type="entry name" value="Sugar_transporter_CS"/>
</dbReference>
<feature type="transmembrane region" description="Helical" evidence="6">
    <location>
        <begin position="52"/>
        <end position="78"/>
    </location>
</feature>
<evidence type="ECO:0000256" key="6">
    <source>
        <dbReference type="SAM" id="Phobius"/>
    </source>
</evidence>
<sequence length="369" mass="40579">MPPNNKSIEPPLKSPTHSESEMIVEVNQIHQTANHGSSLRAFRDDFVSNRRIYFMAASAAFGGMFFGWDTGLIGGILAMDSFKHSFGLDQEENASRLATLNGNIVSVLQAGCFFGSLSSAYVSERLGRKSSLMLSVTIFIIGSIIQLCSGINSTSLTPLYIGRVIGGWGVGMNSARIDRQLVPAYISESSPQSIRGRTTGMMQLFNALQAGIMLSYFVNYGASIYVKPHLNPAMWRIGFGCQLIPGGLFVLGMLFQDESPRWLCERGRYDEAAKVIGRLRLLSPTDLIVQEQVQDIRNDFEGKPTPTLKEQIFYSFGWGAVPWVLAGELPPNSTRPLSLSLAVATQWLFNFVIAKITPTLIADIKYGTE</sequence>
<dbReference type="InterPro" id="IPR020846">
    <property type="entry name" value="MFS_dom"/>
</dbReference>
<organism evidence="8 9">
    <name type="scientific">Clathrus columnatus</name>
    <dbReference type="NCBI Taxonomy" id="1419009"/>
    <lineage>
        <taxon>Eukaryota</taxon>
        <taxon>Fungi</taxon>
        <taxon>Dikarya</taxon>
        <taxon>Basidiomycota</taxon>
        <taxon>Agaricomycotina</taxon>
        <taxon>Agaricomycetes</taxon>
        <taxon>Phallomycetidae</taxon>
        <taxon>Phallales</taxon>
        <taxon>Clathraceae</taxon>
        <taxon>Clathrus</taxon>
    </lineage>
</organism>
<evidence type="ECO:0000313" key="8">
    <source>
        <dbReference type="EMBL" id="GJJ14789.1"/>
    </source>
</evidence>
<evidence type="ECO:0000256" key="2">
    <source>
        <dbReference type="ARBA" id="ARBA00010992"/>
    </source>
</evidence>
<feature type="domain" description="Major facilitator superfamily (MFS) profile" evidence="7">
    <location>
        <begin position="55"/>
        <end position="369"/>
    </location>
</feature>
<name>A0AAV5AJH9_9AGAM</name>
<dbReference type="Gene3D" id="1.20.1250.20">
    <property type="entry name" value="MFS general substrate transporter like domains"/>
    <property type="match status" value="2"/>
</dbReference>
<feature type="transmembrane region" description="Helical" evidence="6">
    <location>
        <begin position="233"/>
        <end position="255"/>
    </location>
</feature>
<evidence type="ECO:0000256" key="4">
    <source>
        <dbReference type="ARBA" id="ARBA00022989"/>
    </source>
</evidence>
<protein>
    <recommendedName>
        <fullName evidence="7">Major facilitator superfamily (MFS) profile domain-containing protein</fullName>
    </recommendedName>
</protein>
<dbReference type="Pfam" id="PF00083">
    <property type="entry name" value="Sugar_tr"/>
    <property type="match status" value="2"/>
</dbReference>
<evidence type="ECO:0000256" key="5">
    <source>
        <dbReference type="ARBA" id="ARBA00023136"/>
    </source>
</evidence>
<evidence type="ECO:0000256" key="3">
    <source>
        <dbReference type="ARBA" id="ARBA00022692"/>
    </source>
</evidence>
<dbReference type="AlphaFoldDB" id="A0AAV5AJH9"/>
<dbReference type="PANTHER" id="PTHR48022">
    <property type="entry name" value="PLASTIDIC GLUCOSE TRANSPORTER 4"/>
    <property type="match status" value="1"/>
</dbReference>
<comment type="caution">
    <text evidence="8">The sequence shown here is derived from an EMBL/GenBank/DDBJ whole genome shotgun (WGS) entry which is preliminary data.</text>
</comment>
<evidence type="ECO:0000256" key="1">
    <source>
        <dbReference type="ARBA" id="ARBA00004141"/>
    </source>
</evidence>
<dbReference type="GO" id="GO:0005351">
    <property type="term" value="F:carbohydrate:proton symporter activity"/>
    <property type="evidence" value="ECO:0007669"/>
    <property type="project" value="TreeGrafter"/>
</dbReference>
<proteinExistence type="inferred from homology"/>
<feature type="transmembrane region" description="Helical" evidence="6">
    <location>
        <begin position="132"/>
        <end position="152"/>
    </location>
</feature>